<dbReference type="Proteomes" id="UP000266723">
    <property type="component" value="Unassembled WGS sequence"/>
</dbReference>
<evidence type="ECO:0008006" key="3">
    <source>
        <dbReference type="Google" id="ProtNLM"/>
    </source>
</evidence>
<protein>
    <recommendedName>
        <fullName evidence="3">F-box associated domain-containing protein</fullName>
    </recommendedName>
</protein>
<evidence type="ECO:0000313" key="1">
    <source>
        <dbReference type="EMBL" id="KAF3606630.1"/>
    </source>
</evidence>
<accession>A0ABQ7ETS1</accession>
<dbReference type="SUPFAM" id="SSF117281">
    <property type="entry name" value="Kelch motif"/>
    <property type="match status" value="1"/>
</dbReference>
<proteinExistence type="predicted"/>
<name>A0ABQ7ETS1_BRACR</name>
<dbReference type="EMBL" id="QGKV02000297">
    <property type="protein sequence ID" value="KAF3606630.1"/>
    <property type="molecule type" value="Genomic_DNA"/>
</dbReference>
<dbReference type="InterPro" id="IPR015915">
    <property type="entry name" value="Kelch-typ_b-propeller"/>
</dbReference>
<organism evidence="1 2">
    <name type="scientific">Brassica cretica</name>
    <name type="common">Mustard</name>
    <dbReference type="NCBI Taxonomy" id="69181"/>
    <lineage>
        <taxon>Eukaryota</taxon>
        <taxon>Viridiplantae</taxon>
        <taxon>Streptophyta</taxon>
        <taxon>Embryophyta</taxon>
        <taxon>Tracheophyta</taxon>
        <taxon>Spermatophyta</taxon>
        <taxon>Magnoliopsida</taxon>
        <taxon>eudicotyledons</taxon>
        <taxon>Gunneridae</taxon>
        <taxon>Pentapetalae</taxon>
        <taxon>rosids</taxon>
        <taxon>malvids</taxon>
        <taxon>Brassicales</taxon>
        <taxon>Brassicaceae</taxon>
        <taxon>Brassiceae</taxon>
        <taxon>Brassica</taxon>
    </lineage>
</organism>
<gene>
    <name evidence="1" type="ORF">DY000_02045091</name>
</gene>
<evidence type="ECO:0000313" key="2">
    <source>
        <dbReference type="Proteomes" id="UP000266723"/>
    </source>
</evidence>
<reference evidence="1 2" key="1">
    <citation type="journal article" date="2020" name="BMC Genomics">
        <title>Intraspecific diversification of the crop wild relative Brassica cretica Lam. using demographic model selection.</title>
        <authorList>
            <person name="Kioukis A."/>
            <person name="Michalopoulou V.A."/>
            <person name="Briers L."/>
            <person name="Pirintsos S."/>
            <person name="Studholme D.J."/>
            <person name="Pavlidis P."/>
            <person name="Sarris P.F."/>
        </authorList>
    </citation>
    <scope>NUCLEOTIDE SEQUENCE [LARGE SCALE GENOMIC DNA]</scope>
    <source>
        <strain evidence="2">cv. PFS-1207/04</strain>
    </source>
</reference>
<keyword evidence="2" id="KW-1185">Reference proteome</keyword>
<sequence length="191" mass="21404">MQHQLMLHAEFQSVETGPGGLSHGFQEPPVCGRVPRSQGHEISGGLPPMKMAQSGASASLINKTKIYVFGGCWDVANSSNWLEGVMCRGKIVWRWPDAISWKVVRGLEELQHQHIIKICSFSDKTIAIFWEAPQQQGLLELWYAEISMERYKVNEGWWEVWGNIESSAAVLSHSSSHTSSFNLLYVATVFA</sequence>
<comment type="caution">
    <text evidence="1">The sequence shown here is derived from an EMBL/GenBank/DDBJ whole genome shotgun (WGS) entry which is preliminary data.</text>
</comment>